<proteinExistence type="predicted"/>
<evidence type="ECO:0000313" key="9">
    <source>
        <dbReference type="EMBL" id="KMY31745.1"/>
    </source>
</evidence>
<protein>
    <submittedName>
        <fullName evidence="9">Permease</fullName>
    </submittedName>
</protein>
<dbReference type="CDD" id="cd06173">
    <property type="entry name" value="MFS_MefA_like"/>
    <property type="match status" value="1"/>
</dbReference>
<evidence type="ECO:0000259" key="8">
    <source>
        <dbReference type="PROSITE" id="PS50850"/>
    </source>
</evidence>
<dbReference type="Pfam" id="PF07690">
    <property type="entry name" value="MFS_1"/>
    <property type="match status" value="2"/>
</dbReference>
<feature type="transmembrane region" description="Helical" evidence="7">
    <location>
        <begin position="130"/>
        <end position="156"/>
    </location>
</feature>
<gene>
    <name evidence="9" type="ORF">ACZ11_05970</name>
</gene>
<dbReference type="GeneID" id="96597832"/>
<dbReference type="PANTHER" id="PTHR43266">
    <property type="entry name" value="MACROLIDE-EFFLUX PROTEIN"/>
    <property type="match status" value="1"/>
</dbReference>
<keyword evidence="6 7" id="KW-0472">Membrane</keyword>
<comment type="subcellular location">
    <subcellularLocation>
        <location evidence="1">Cell membrane</location>
        <topology evidence="1">Multi-pass membrane protein</topology>
    </subcellularLocation>
</comment>
<accession>A0A0K9FB99</accession>
<feature type="transmembrane region" description="Helical" evidence="7">
    <location>
        <begin position="335"/>
        <end position="361"/>
    </location>
</feature>
<feature type="transmembrane region" description="Helical" evidence="7">
    <location>
        <begin position="40"/>
        <end position="60"/>
    </location>
</feature>
<dbReference type="AlphaFoldDB" id="A0A0K9FB99"/>
<evidence type="ECO:0000256" key="4">
    <source>
        <dbReference type="ARBA" id="ARBA00022692"/>
    </source>
</evidence>
<dbReference type="RefSeq" id="WP_049664478.1">
    <property type="nucleotide sequence ID" value="NZ_LFXJ01000005.1"/>
</dbReference>
<keyword evidence="4 7" id="KW-0812">Transmembrane</keyword>
<dbReference type="Proteomes" id="UP000037326">
    <property type="component" value="Unassembled WGS sequence"/>
</dbReference>
<comment type="caution">
    <text evidence="9">The sequence shown here is derived from an EMBL/GenBank/DDBJ whole genome shotgun (WGS) entry which is preliminary data.</text>
</comment>
<feature type="domain" description="Major facilitator superfamily (MFS) profile" evidence="8">
    <location>
        <begin position="1"/>
        <end position="393"/>
    </location>
</feature>
<dbReference type="InterPro" id="IPR022324">
    <property type="entry name" value="Bacilysin_exporter_BacE_put"/>
</dbReference>
<dbReference type="GO" id="GO:0005886">
    <property type="term" value="C:plasma membrane"/>
    <property type="evidence" value="ECO:0007669"/>
    <property type="project" value="UniProtKB-SubCell"/>
</dbReference>
<feature type="transmembrane region" description="Helical" evidence="7">
    <location>
        <begin position="280"/>
        <end position="297"/>
    </location>
</feature>
<organism evidence="9 10">
    <name type="scientific">Lysinibacillus xylanilyticus</name>
    <dbReference type="NCBI Taxonomy" id="582475"/>
    <lineage>
        <taxon>Bacteria</taxon>
        <taxon>Bacillati</taxon>
        <taxon>Bacillota</taxon>
        <taxon>Bacilli</taxon>
        <taxon>Bacillales</taxon>
        <taxon>Bacillaceae</taxon>
        <taxon>Lysinibacillus</taxon>
    </lineage>
</organism>
<evidence type="ECO:0000256" key="7">
    <source>
        <dbReference type="SAM" id="Phobius"/>
    </source>
</evidence>
<feature type="transmembrane region" description="Helical" evidence="7">
    <location>
        <begin position="303"/>
        <end position="323"/>
    </location>
</feature>
<dbReference type="InterPro" id="IPR020846">
    <property type="entry name" value="MFS_dom"/>
</dbReference>
<feature type="transmembrane region" description="Helical" evidence="7">
    <location>
        <begin position="250"/>
        <end position="273"/>
    </location>
</feature>
<keyword evidence="3" id="KW-1003">Cell membrane</keyword>
<dbReference type="GO" id="GO:0022857">
    <property type="term" value="F:transmembrane transporter activity"/>
    <property type="evidence" value="ECO:0007669"/>
    <property type="project" value="InterPro"/>
</dbReference>
<dbReference type="InterPro" id="IPR036259">
    <property type="entry name" value="MFS_trans_sf"/>
</dbReference>
<reference evidence="10" key="1">
    <citation type="submission" date="2015-07" db="EMBL/GenBank/DDBJ databases">
        <authorList>
            <consortium name="Consortium for Microbial Forensics and Genomics (microFORGE)"/>
            <person name="Knight B.M."/>
            <person name="Roberts D.P."/>
            <person name="Lin D."/>
            <person name="Hari K."/>
            <person name="Fletcher J."/>
            <person name="Melcher U."/>
            <person name="Blagden T."/>
            <person name="Winegar R.A."/>
        </authorList>
    </citation>
    <scope>NUCLEOTIDE SEQUENCE [LARGE SCALE GENOMIC DNA]</scope>
    <source>
        <strain evidence="10">DSM 23493</strain>
    </source>
</reference>
<evidence type="ECO:0000256" key="6">
    <source>
        <dbReference type="ARBA" id="ARBA00023136"/>
    </source>
</evidence>
<evidence type="ECO:0000256" key="5">
    <source>
        <dbReference type="ARBA" id="ARBA00022989"/>
    </source>
</evidence>
<keyword evidence="5 7" id="KW-1133">Transmembrane helix</keyword>
<keyword evidence="2" id="KW-0813">Transport</keyword>
<evidence type="ECO:0000256" key="2">
    <source>
        <dbReference type="ARBA" id="ARBA00022448"/>
    </source>
</evidence>
<dbReference type="PROSITE" id="PS50850">
    <property type="entry name" value="MFS"/>
    <property type="match status" value="1"/>
</dbReference>
<dbReference type="OrthoDB" id="2156306at2"/>
<evidence type="ECO:0000256" key="1">
    <source>
        <dbReference type="ARBA" id="ARBA00004651"/>
    </source>
</evidence>
<dbReference type="PRINTS" id="PR01988">
    <property type="entry name" value="EXPORTERBACE"/>
</dbReference>
<sequence length="403" mass="45022">MKILRKYSLLIGGLGFSNLGNWIYLVALNLFVWHLTQSPAAMAGIFIVGPTARVLTSLVAGSFIDRMNKRKLMIATDIIRGFIVFCMPFMESIWLIYTLLFLANIASSFFGPSSTYYITKLVPSEDRQRFNAILGTFNSGSFLVGPALAGLLIMIFNTTVTIWFNSFTFFVCAMIIYLLPDVDDVKESSQQRITWQILKSDYLAVVAFIRQNSLFLTIYLLFQSALMIAFALDSQEATFIKQDLALSDSLYGAFVSSAGAGAIIGGMVAASFAKKMSTRSYMVIGLFLTMLFYTAFYASTSSILAFVSFVFLGLFMAFSNTGYETFYQQYVPPEIMGRFGSIANIFQNILQISFTLLLGLFAELFTLQMTAIIFGIISILFSISLYFVLYSPKNYIGLKEEIL</sequence>
<dbReference type="PATRIC" id="fig|582475.4.peg.646"/>
<feature type="transmembrane region" description="Helical" evidence="7">
    <location>
        <begin position="7"/>
        <end position="34"/>
    </location>
</feature>
<evidence type="ECO:0000256" key="3">
    <source>
        <dbReference type="ARBA" id="ARBA00022475"/>
    </source>
</evidence>
<feature type="transmembrane region" description="Helical" evidence="7">
    <location>
        <begin position="367"/>
        <end position="389"/>
    </location>
</feature>
<dbReference type="EMBL" id="LFXJ01000005">
    <property type="protein sequence ID" value="KMY31745.1"/>
    <property type="molecule type" value="Genomic_DNA"/>
</dbReference>
<dbReference type="PANTHER" id="PTHR43266:SF10">
    <property type="entry name" value="BACILYSIN EXPORTER BACE-RELATED"/>
    <property type="match status" value="1"/>
</dbReference>
<feature type="transmembrane region" description="Helical" evidence="7">
    <location>
        <begin position="201"/>
        <end position="230"/>
    </location>
</feature>
<dbReference type="Gene3D" id="1.20.1250.20">
    <property type="entry name" value="MFS general substrate transporter like domains"/>
    <property type="match status" value="2"/>
</dbReference>
<evidence type="ECO:0000313" key="10">
    <source>
        <dbReference type="Proteomes" id="UP000037326"/>
    </source>
</evidence>
<name>A0A0K9FB99_9BACI</name>
<dbReference type="InterPro" id="IPR011701">
    <property type="entry name" value="MFS"/>
</dbReference>
<dbReference type="SUPFAM" id="SSF103473">
    <property type="entry name" value="MFS general substrate transporter"/>
    <property type="match status" value="1"/>
</dbReference>